<feature type="transmembrane region" description="Helical" evidence="6">
    <location>
        <begin position="240"/>
        <end position="259"/>
    </location>
</feature>
<feature type="transmembrane region" description="Helical" evidence="6">
    <location>
        <begin position="304"/>
        <end position="326"/>
    </location>
</feature>
<feature type="transmembrane region" description="Helical" evidence="6">
    <location>
        <begin position="332"/>
        <end position="349"/>
    </location>
</feature>
<feature type="transmembrane region" description="Helical" evidence="6">
    <location>
        <begin position="145"/>
        <end position="165"/>
    </location>
</feature>
<evidence type="ECO:0000256" key="3">
    <source>
        <dbReference type="ARBA" id="ARBA00022989"/>
    </source>
</evidence>
<accession>A0AAV1HSV8</accession>
<dbReference type="AlphaFoldDB" id="A0AAV1HSV8"/>
<reference evidence="8 9" key="1">
    <citation type="submission" date="2023-10" db="EMBL/GenBank/DDBJ databases">
        <authorList>
            <person name="Maclean D."/>
            <person name="Macfadyen A."/>
        </authorList>
    </citation>
    <scope>NUCLEOTIDE SEQUENCE [LARGE SCALE GENOMIC DNA]</scope>
</reference>
<keyword evidence="3 6" id="KW-1133">Transmembrane helix</keyword>
<dbReference type="Proteomes" id="UP001314263">
    <property type="component" value="Unassembled WGS sequence"/>
</dbReference>
<organism evidence="8 9">
    <name type="scientific">Coccomyxa viridis</name>
    <dbReference type="NCBI Taxonomy" id="1274662"/>
    <lineage>
        <taxon>Eukaryota</taxon>
        <taxon>Viridiplantae</taxon>
        <taxon>Chlorophyta</taxon>
        <taxon>core chlorophytes</taxon>
        <taxon>Trebouxiophyceae</taxon>
        <taxon>Trebouxiophyceae incertae sedis</taxon>
        <taxon>Coccomyxaceae</taxon>
        <taxon>Coccomyxa</taxon>
    </lineage>
</organism>
<dbReference type="PANTHER" id="PTHR11132">
    <property type="entry name" value="SOLUTE CARRIER FAMILY 35"/>
    <property type="match status" value="1"/>
</dbReference>
<comment type="subcellular location">
    <subcellularLocation>
        <location evidence="1">Membrane</location>
        <topology evidence="1">Multi-pass membrane protein</topology>
    </subcellularLocation>
</comment>
<evidence type="ECO:0000313" key="8">
    <source>
        <dbReference type="EMBL" id="CAK0734036.1"/>
    </source>
</evidence>
<feature type="transmembrane region" description="Helical" evidence="6">
    <location>
        <begin position="200"/>
        <end position="219"/>
    </location>
</feature>
<evidence type="ECO:0000259" key="7">
    <source>
        <dbReference type="Pfam" id="PF03151"/>
    </source>
</evidence>
<keyword evidence="4 6" id="KW-0472">Membrane</keyword>
<feature type="transmembrane region" description="Helical" evidence="6">
    <location>
        <begin position="120"/>
        <end position="139"/>
    </location>
</feature>
<feature type="domain" description="Sugar phosphate transporter" evidence="7">
    <location>
        <begin position="64"/>
        <end position="341"/>
    </location>
</feature>
<feature type="region of interest" description="Disordered" evidence="5">
    <location>
        <begin position="1"/>
        <end position="38"/>
    </location>
</feature>
<protein>
    <recommendedName>
        <fullName evidence="7">Sugar phosphate transporter domain-containing protein</fullName>
    </recommendedName>
</protein>
<evidence type="ECO:0000256" key="1">
    <source>
        <dbReference type="ARBA" id="ARBA00004141"/>
    </source>
</evidence>
<name>A0AAV1HSV8_9CHLO</name>
<dbReference type="EMBL" id="CAUYUE010000001">
    <property type="protein sequence ID" value="CAK0734036.1"/>
    <property type="molecule type" value="Genomic_DNA"/>
</dbReference>
<dbReference type="GO" id="GO:0016020">
    <property type="term" value="C:membrane"/>
    <property type="evidence" value="ECO:0007669"/>
    <property type="project" value="UniProtKB-SubCell"/>
</dbReference>
<keyword evidence="9" id="KW-1185">Reference proteome</keyword>
<evidence type="ECO:0000313" key="9">
    <source>
        <dbReference type="Proteomes" id="UP001314263"/>
    </source>
</evidence>
<evidence type="ECO:0000256" key="6">
    <source>
        <dbReference type="SAM" id="Phobius"/>
    </source>
</evidence>
<evidence type="ECO:0000256" key="4">
    <source>
        <dbReference type="ARBA" id="ARBA00023136"/>
    </source>
</evidence>
<keyword evidence="2 6" id="KW-0812">Transmembrane</keyword>
<dbReference type="InterPro" id="IPR050186">
    <property type="entry name" value="TPT_transporter"/>
</dbReference>
<proteinExistence type="predicted"/>
<gene>
    <name evidence="8" type="ORF">CVIRNUC_000374</name>
</gene>
<sequence length="356" mass="38917">MIPTRKLSQTASPRMGEDKKDLESLLPRSQETPPKGEPLHAQEHSRLILGLPVQLVAGAAYCAASASMVLLNKATLSSFDFNAPIALLFFQCFVCVILVRACSLLGFIKLEPWSFKIAQVWMPVNLIFVGMIWTSFFALKNLGVPMATVLKNVTNLFTIVGDYLLYGKVYGAGVWASLALMCASALCGSITDLAFDLEGYLWQLVNCLFTASYSLYLRGVMDRVVALTVNKTRLDEFSMVYYNNVLSLPLIAVLMWWYGEVHGLLEQPALRNPVFLVAACASSLVAFSISFASLWFLSTTTATSYSLVGSLNKIPVAVIGLVAFNVPWSLENLASIMVGLVAGIVFVKAKSQPVQK</sequence>
<dbReference type="Pfam" id="PF03151">
    <property type="entry name" value="TPT"/>
    <property type="match status" value="1"/>
</dbReference>
<feature type="transmembrane region" description="Helical" evidence="6">
    <location>
        <begin position="172"/>
        <end position="194"/>
    </location>
</feature>
<comment type="caution">
    <text evidence="8">The sequence shown here is derived from an EMBL/GenBank/DDBJ whole genome shotgun (WGS) entry which is preliminary data.</text>
</comment>
<feature type="transmembrane region" description="Helical" evidence="6">
    <location>
        <begin position="47"/>
        <end position="71"/>
    </location>
</feature>
<feature type="transmembrane region" description="Helical" evidence="6">
    <location>
        <begin position="274"/>
        <end position="297"/>
    </location>
</feature>
<evidence type="ECO:0000256" key="5">
    <source>
        <dbReference type="SAM" id="MobiDB-lite"/>
    </source>
</evidence>
<feature type="transmembrane region" description="Helical" evidence="6">
    <location>
        <begin position="83"/>
        <end position="108"/>
    </location>
</feature>
<evidence type="ECO:0000256" key="2">
    <source>
        <dbReference type="ARBA" id="ARBA00022692"/>
    </source>
</evidence>
<feature type="compositionally biased region" description="Polar residues" evidence="5">
    <location>
        <begin position="1"/>
        <end position="12"/>
    </location>
</feature>
<dbReference type="InterPro" id="IPR004853">
    <property type="entry name" value="Sugar_P_trans_dom"/>
</dbReference>